<dbReference type="EMBL" id="FOEG01000001">
    <property type="protein sequence ID" value="SEO50331.1"/>
    <property type="molecule type" value="Genomic_DNA"/>
</dbReference>
<dbReference type="RefSeq" id="WP_091639488.1">
    <property type="nucleotide sequence ID" value="NZ_FOEG01000001.1"/>
</dbReference>
<dbReference type="AlphaFoldDB" id="A0A1H8Q8N8"/>
<protein>
    <submittedName>
        <fullName evidence="2">Uncharacterized protein</fullName>
    </submittedName>
</protein>
<keyword evidence="1" id="KW-1133">Transmembrane helix</keyword>
<sequence>MSETPALPDIHNEPERELGSWALLNTLSLTVGAAACAVFGVTGYYITTNGYEVTGAVILVSSIMLGCHIGELARTAYLKRRGGH</sequence>
<evidence type="ECO:0000256" key="1">
    <source>
        <dbReference type="SAM" id="Phobius"/>
    </source>
</evidence>
<keyword evidence="1" id="KW-0472">Membrane</keyword>
<accession>A0A1H8Q8N8</accession>
<evidence type="ECO:0000313" key="2">
    <source>
        <dbReference type="EMBL" id="SEO50331.1"/>
    </source>
</evidence>
<name>A0A1H8Q8N8_9GAMM</name>
<dbReference type="Proteomes" id="UP000199657">
    <property type="component" value="Unassembled WGS sequence"/>
</dbReference>
<evidence type="ECO:0000313" key="3">
    <source>
        <dbReference type="Proteomes" id="UP000199657"/>
    </source>
</evidence>
<keyword evidence="3" id="KW-1185">Reference proteome</keyword>
<gene>
    <name evidence="2" type="ORF">SAMN04488052_101410</name>
</gene>
<proteinExistence type="predicted"/>
<dbReference type="STRING" id="406100.SAMN04488052_101410"/>
<feature type="transmembrane region" description="Helical" evidence="1">
    <location>
        <begin position="21"/>
        <end position="47"/>
    </location>
</feature>
<organism evidence="2 3">
    <name type="scientific">Aquisalimonas asiatica</name>
    <dbReference type="NCBI Taxonomy" id="406100"/>
    <lineage>
        <taxon>Bacteria</taxon>
        <taxon>Pseudomonadati</taxon>
        <taxon>Pseudomonadota</taxon>
        <taxon>Gammaproteobacteria</taxon>
        <taxon>Chromatiales</taxon>
        <taxon>Ectothiorhodospiraceae</taxon>
        <taxon>Aquisalimonas</taxon>
    </lineage>
</organism>
<reference evidence="2 3" key="1">
    <citation type="submission" date="2016-10" db="EMBL/GenBank/DDBJ databases">
        <authorList>
            <person name="de Groot N.N."/>
        </authorList>
    </citation>
    <scope>NUCLEOTIDE SEQUENCE [LARGE SCALE GENOMIC DNA]</scope>
    <source>
        <strain evidence="2 3">CGMCC 1.6291</strain>
    </source>
</reference>
<feature type="transmembrane region" description="Helical" evidence="1">
    <location>
        <begin position="53"/>
        <end position="73"/>
    </location>
</feature>
<keyword evidence="1" id="KW-0812">Transmembrane</keyword>